<evidence type="ECO:0000313" key="2">
    <source>
        <dbReference type="EMBL" id="CDR03612.1"/>
    </source>
</evidence>
<proteinExistence type="predicted"/>
<protein>
    <submittedName>
        <fullName evidence="2">Uncharacterized protein</fullName>
    </submittedName>
</protein>
<accession>A0A060ZE47</accession>
<feature type="region of interest" description="Disordered" evidence="1">
    <location>
        <begin position="1"/>
        <end position="57"/>
    </location>
</feature>
<sequence length="57" mass="5928">MQGDPAHHLLTVDDGYPATEFRGGDGSLLATRPGPDHKHVKVGHGPSLTSDDAPLEG</sequence>
<feature type="compositionally biased region" description="Basic and acidic residues" evidence="1">
    <location>
        <begin position="1"/>
        <end position="11"/>
    </location>
</feature>
<dbReference type="AlphaFoldDB" id="A0A060ZE47"/>
<name>A0A060ZE47_9ACTN</name>
<organism evidence="2">
    <name type="scientific">Streptomyces iranensis</name>
    <dbReference type="NCBI Taxonomy" id="576784"/>
    <lineage>
        <taxon>Bacteria</taxon>
        <taxon>Bacillati</taxon>
        <taxon>Actinomycetota</taxon>
        <taxon>Actinomycetes</taxon>
        <taxon>Kitasatosporales</taxon>
        <taxon>Streptomycetaceae</taxon>
        <taxon>Streptomyces</taxon>
        <taxon>Streptomyces violaceusniger group</taxon>
    </lineage>
</organism>
<dbReference type="HOGENOM" id="CLU_2994741_0_0_11"/>
<gene>
    <name evidence="2" type="ORF">SIRAN1292</name>
</gene>
<dbReference type="EMBL" id="LK022848">
    <property type="protein sequence ID" value="CDR03612.1"/>
    <property type="molecule type" value="Genomic_DNA"/>
</dbReference>
<evidence type="ECO:0000256" key="1">
    <source>
        <dbReference type="SAM" id="MobiDB-lite"/>
    </source>
</evidence>
<reference evidence="2" key="1">
    <citation type="submission" date="2014-05" db="EMBL/GenBank/DDBJ databases">
        <authorList>
            <person name="Horn Fabian"/>
        </authorList>
    </citation>
    <scope>NUCLEOTIDE SEQUENCE</scope>
</reference>